<dbReference type="GO" id="GO:0016758">
    <property type="term" value="F:hexosyltransferase activity"/>
    <property type="evidence" value="ECO:0007669"/>
    <property type="project" value="TreeGrafter"/>
</dbReference>
<sequence length="411" mass="45207">MRILYLHQFFATRADVGGTRSYEFARRFVARGHQVTMVTAARTPHDRPRSVDGIEVVPVHAGYANYVAATRLPYRRRMVAFARFAHAARRAALTVARPDVVYATSPPLTMALPALAAARKFRAPLVFEVRDLWPEAPIQMGALRSPPLRAAARAAERHVYRRAAALIALSPGIRDGMLAAGADPERIVVVPNASDLELFRPDRDGWEWRRRHGLRDRLVCAYIGTMGAANDLQQVLDAAEQLQKRGCEDVALVLCGGGARREALEDAARARELRNVHFVGPVPRAEAAEVAAAADVLLVIFKAVPALWTGSPNKFFDALAAGRPVIVNTPGWLAELVERHEAGIFVPPDDGPALADAIERLRSDPVLRERMGAQARALAEREFARDRLAARVLAVLEAVVQRQQTALPRER</sequence>
<dbReference type="EMBL" id="FNWJ01000001">
    <property type="protein sequence ID" value="SEH10971.1"/>
    <property type="molecule type" value="Genomic_DNA"/>
</dbReference>
<dbReference type="Pfam" id="PF13579">
    <property type="entry name" value="Glyco_trans_4_4"/>
    <property type="match status" value="1"/>
</dbReference>
<dbReference type="Gene3D" id="3.40.50.2000">
    <property type="entry name" value="Glycogen Phosphorylase B"/>
    <property type="match status" value="2"/>
</dbReference>
<dbReference type="InterPro" id="IPR028098">
    <property type="entry name" value="Glyco_trans_4-like_N"/>
</dbReference>
<dbReference type="OrthoDB" id="3180470at2"/>
<evidence type="ECO:0000256" key="1">
    <source>
        <dbReference type="ARBA" id="ARBA00022676"/>
    </source>
</evidence>
<evidence type="ECO:0000313" key="6">
    <source>
        <dbReference type="Proteomes" id="UP000222056"/>
    </source>
</evidence>
<proteinExistence type="predicted"/>
<keyword evidence="2 5" id="KW-0808">Transferase</keyword>
<dbReference type="InterPro" id="IPR050194">
    <property type="entry name" value="Glycosyltransferase_grp1"/>
</dbReference>
<evidence type="ECO:0000259" key="4">
    <source>
        <dbReference type="Pfam" id="PF13579"/>
    </source>
</evidence>
<organism evidence="5 6">
    <name type="scientific">Thermoleophilum album</name>
    <dbReference type="NCBI Taxonomy" id="29539"/>
    <lineage>
        <taxon>Bacteria</taxon>
        <taxon>Bacillati</taxon>
        <taxon>Actinomycetota</taxon>
        <taxon>Thermoleophilia</taxon>
        <taxon>Thermoleophilales</taxon>
        <taxon>Thermoleophilaceae</taxon>
        <taxon>Thermoleophilum</taxon>
    </lineage>
</organism>
<accession>A0A1H6FJE7</accession>
<evidence type="ECO:0000256" key="2">
    <source>
        <dbReference type="ARBA" id="ARBA00022679"/>
    </source>
</evidence>
<dbReference type="InterPro" id="IPR001296">
    <property type="entry name" value="Glyco_trans_1"/>
</dbReference>
<dbReference type="PANTHER" id="PTHR45947">
    <property type="entry name" value="SULFOQUINOVOSYL TRANSFERASE SQD2"/>
    <property type="match status" value="1"/>
</dbReference>
<reference evidence="6" key="1">
    <citation type="submission" date="2016-10" db="EMBL/GenBank/DDBJ databases">
        <authorList>
            <person name="Varghese N."/>
            <person name="Submissions S."/>
        </authorList>
    </citation>
    <scope>NUCLEOTIDE SEQUENCE [LARGE SCALE GENOMIC DNA]</scope>
    <source>
        <strain evidence="6">ATCC 35263</strain>
    </source>
</reference>
<gene>
    <name evidence="5" type="ORF">SAMN02745716_0619</name>
</gene>
<keyword evidence="1" id="KW-0328">Glycosyltransferase</keyword>
<protein>
    <submittedName>
        <fullName evidence="5">Glycosyltransferase involved in cell wall bisynthesis</fullName>
    </submittedName>
</protein>
<feature type="domain" description="Glycosyl transferase family 1" evidence="3">
    <location>
        <begin position="206"/>
        <end position="376"/>
    </location>
</feature>
<dbReference type="CDD" id="cd03794">
    <property type="entry name" value="GT4_WbuB-like"/>
    <property type="match status" value="1"/>
</dbReference>
<dbReference type="GO" id="GO:1901137">
    <property type="term" value="P:carbohydrate derivative biosynthetic process"/>
    <property type="evidence" value="ECO:0007669"/>
    <property type="project" value="UniProtKB-ARBA"/>
</dbReference>
<evidence type="ECO:0000259" key="3">
    <source>
        <dbReference type="Pfam" id="PF00534"/>
    </source>
</evidence>
<dbReference type="Pfam" id="PF00534">
    <property type="entry name" value="Glycos_transf_1"/>
    <property type="match status" value="1"/>
</dbReference>
<dbReference type="Proteomes" id="UP000222056">
    <property type="component" value="Unassembled WGS sequence"/>
</dbReference>
<name>A0A1H6FJE7_THEAL</name>
<keyword evidence="6" id="KW-1185">Reference proteome</keyword>
<dbReference type="PANTHER" id="PTHR45947:SF3">
    <property type="entry name" value="SULFOQUINOVOSYL TRANSFERASE SQD2"/>
    <property type="match status" value="1"/>
</dbReference>
<evidence type="ECO:0000313" key="5">
    <source>
        <dbReference type="EMBL" id="SEH10971.1"/>
    </source>
</evidence>
<dbReference type="RefSeq" id="WP_093116117.1">
    <property type="nucleotide sequence ID" value="NZ_FNWJ01000001.1"/>
</dbReference>
<dbReference type="SUPFAM" id="SSF53756">
    <property type="entry name" value="UDP-Glycosyltransferase/glycogen phosphorylase"/>
    <property type="match status" value="1"/>
</dbReference>
<feature type="domain" description="Glycosyltransferase subfamily 4-like N-terminal" evidence="4">
    <location>
        <begin position="18"/>
        <end position="192"/>
    </location>
</feature>
<dbReference type="AlphaFoldDB" id="A0A1H6FJE7"/>
<dbReference type="STRING" id="29539.SAMN02745716_0619"/>